<evidence type="ECO:0000313" key="2">
    <source>
        <dbReference type="Proteomes" id="UP000553343"/>
    </source>
</evidence>
<reference evidence="1 2" key="1">
    <citation type="submission" date="2020-06" db="EMBL/GenBank/DDBJ databases">
        <title>High-quality draft genome of sulfate reducer Desulfobacter latus type strain AcrS2 isolated from marine sediment.</title>
        <authorList>
            <person name="Hoppe M."/>
            <person name="Larsen C.K."/>
            <person name="Marshall I.P.G."/>
            <person name="Schramm A."/>
            <person name="Marietou A.G."/>
        </authorList>
    </citation>
    <scope>NUCLEOTIDE SEQUENCE [LARGE SCALE GENOMIC DNA]</scope>
    <source>
        <strain evidence="1 2">AcRS2</strain>
    </source>
</reference>
<keyword evidence="2" id="KW-1185">Reference proteome</keyword>
<name>A0A850T7M7_9BACT</name>
<evidence type="ECO:0000313" key="1">
    <source>
        <dbReference type="EMBL" id="NWH04408.1"/>
    </source>
</evidence>
<sequence length="231" mass="25657">MNNHITDGYIALVSGKKGLAVGMDKTVASNFAFAPVKIRYDRKQKLFSAKINPFGTYYGRQYDHPTWGNRQGFKATVISGKQFHSAAPTFNGENANFSIMLGFFDQGKMTDRLKNDLLMHSTPAIAFTLRERPSKKSQPPVPPDIFQASFADGKLTLKWESHNPDITLFKILLGEQSGKYSHVYRTAGKSLTLDRSSNDLPFESGKRFYAVIKAVGASNKDIARTSQLPLG</sequence>
<gene>
    <name evidence="1" type="ORF">HXW94_05290</name>
</gene>
<protein>
    <submittedName>
        <fullName evidence="1">Uncharacterized protein</fullName>
    </submittedName>
</protein>
<accession>A0A850T7M7</accession>
<dbReference type="EMBL" id="JACADJ010000011">
    <property type="protein sequence ID" value="NWH04408.1"/>
    <property type="molecule type" value="Genomic_DNA"/>
</dbReference>
<dbReference type="AlphaFoldDB" id="A0A850T7M7"/>
<proteinExistence type="predicted"/>
<comment type="caution">
    <text evidence="1">The sequence shown here is derived from an EMBL/GenBank/DDBJ whole genome shotgun (WGS) entry which is preliminary data.</text>
</comment>
<dbReference type="Proteomes" id="UP000553343">
    <property type="component" value="Unassembled WGS sequence"/>
</dbReference>
<dbReference type="RefSeq" id="WP_178365863.1">
    <property type="nucleotide sequence ID" value="NZ_JACADJ010000011.1"/>
</dbReference>
<organism evidence="1 2">
    <name type="scientific">Desulfobacter latus</name>
    <dbReference type="NCBI Taxonomy" id="2292"/>
    <lineage>
        <taxon>Bacteria</taxon>
        <taxon>Pseudomonadati</taxon>
        <taxon>Thermodesulfobacteriota</taxon>
        <taxon>Desulfobacteria</taxon>
        <taxon>Desulfobacterales</taxon>
        <taxon>Desulfobacteraceae</taxon>
        <taxon>Desulfobacter</taxon>
    </lineage>
</organism>